<reference evidence="2 3" key="1">
    <citation type="submission" date="2018-02" db="EMBL/GenBank/DDBJ databases">
        <title>The genomes of Aspergillus section Nigri reveals drivers in fungal speciation.</title>
        <authorList>
            <consortium name="DOE Joint Genome Institute"/>
            <person name="Vesth T.C."/>
            <person name="Nybo J."/>
            <person name="Theobald S."/>
            <person name="Brandl J."/>
            <person name="Frisvad J.C."/>
            <person name="Nielsen K.F."/>
            <person name="Lyhne E.K."/>
            <person name="Kogle M.E."/>
            <person name="Kuo A."/>
            <person name="Riley R."/>
            <person name="Clum A."/>
            <person name="Nolan M."/>
            <person name="Lipzen A."/>
            <person name="Salamov A."/>
            <person name="Henrissat B."/>
            <person name="Wiebenga A."/>
            <person name="De vries R.P."/>
            <person name="Grigoriev I.V."/>
            <person name="Mortensen U.H."/>
            <person name="Andersen M.R."/>
            <person name="Baker S.E."/>
        </authorList>
    </citation>
    <scope>NUCLEOTIDE SEQUENCE [LARGE SCALE GENOMIC DNA]</scope>
    <source>
        <strain evidence="2 3">CBS 121057</strain>
    </source>
</reference>
<organism evidence="2 3">
    <name type="scientific">Aspergillus sclerotiicarbonarius (strain CBS 121057 / IBT 28362)</name>
    <dbReference type="NCBI Taxonomy" id="1448318"/>
    <lineage>
        <taxon>Eukaryota</taxon>
        <taxon>Fungi</taxon>
        <taxon>Dikarya</taxon>
        <taxon>Ascomycota</taxon>
        <taxon>Pezizomycotina</taxon>
        <taxon>Eurotiomycetes</taxon>
        <taxon>Eurotiomycetidae</taxon>
        <taxon>Eurotiales</taxon>
        <taxon>Aspergillaceae</taxon>
        <taxon>Aspergillus</taxon>
        <taxon>Aspergillus subgen. Circumdati</taxon>
    </lineage>
</organism>
<dbReference type="VEuPathDB" id="FungiDB:BO78DRAFT_385574"/>
<gene>
    <name evidence="2" type="ORF">BO78DRAFT_385574</name>
</gene>
<dbReference type="STRING" id="1448318.A0A319EEA8"/>
<evidence type="ECO:0000313" key="3">
    <source>
        <dbReference type="Proteomes" id="UP000248423"/>
    </source>
</evidence>
<evidence type="ECO:0008006" key="4">
    <source>
        <dbReference type="Google" id="ProtNLM"/>
    </source>
</evidence>
<dbReference type="PANTHER" id="PTHR42791:SF2">
    <property type="entry name" value="N-ACETYLTRANSFERASE DOMAIN-CONTAINING PROTEIN"/>
    <property type="match status" value="1"/>
</dbReference>
<dbReference type="EMBL" id="KZ826338">
    <property type="protein sequence ID" value="PYI07911.1"/>
    <property type="molecule type" value="Genomic_DNA"/>
</dbReference>
<dbReference type="Gene3D" id="3.40.630.30">
    <property type="match status" value="1"/>
</dbReference>
<dbReference type="Proteomes" id="UP000248423">
    <property type="component" value="Unassembled WGS sequence"/>
</dbReference>
<dbReference type="SUPFAM" id="SSF55729">
    <property type="entry name" value="Acyl-CoA N-acyltransferases (Nat)"/>
    <property type="match status" value="1"/>
</dbReference>
<sequence length="182" mass="20122">MLVVDKPNHNTAIANETETENENETIIAYARWQYPPTTNNSQDPQAAAQPPPPPCVPFPTLANEPLVEHYVTQTDVIRRGYVNEERDFVLQMLATRPEFQGRGAAGMLVRWGVGVVEEEAGGRGVGDGGVERERPRIFLEATPEAYPMYLKLGWRALEKIEIDLGDFGGGSGVVHTTTCMVR</sequence>
<evidence type="ECO:0000313" key="2">
    <source>
        <dbReference type="EMBL" id="PYI07911.1"/>
    </source>
</evidence>
<dbReference type="InterPro" id="IPR052523">
    <property type="entry name" value="Trichothecene_AcTrans"/>
</dbReference>
<feature type="region of interest" description="Disordered" evidence="1">
    <location>
        <begin position="35"/>
        <end position="54"/>
    </location>
</feature>
<dbReference type="OrthoDB" id="410198at2759"/>
<evidence type="ECO:0000256" key="1">
    <source>
        <dbReference type="SAM" id="MobiDB-lite"/>
    </source>
</evidence>
<accession>A0A319EEA8</accession>
<protein>
    <recommendedName>
        <fullName evidence="4">N-acetyltransferase domain-containing protein</fullName>
    </recommendedName>
</protein>
<keyword evidence="3" id="KW-1185">Reference proteome</keyword>
<dbReference type="PANTHER" id="PTHR42791">
    <property type="entry name" value="GNAT FAMILY ACETYLTRANSFERASE"/>
    <property type="match status" value="1"/>
</dbReference>
<name>A0A319EEA8_ASPSB</name>
<dbReference type="AlphaFoldDB" id="A0A319EEA8"/>
<proteinExistence type="predicted"/>
<dbReference type="InterPro" id="IPR016181">
    <property type="entry name" value="Acyl_CoA_acyltransferase"/>
</dbReference>